<reference evidence="1" key="1">
    <citation type="journal article" date="2020" name="bioRxiv">
        <title>Chromosome-level reference genome of the European wasp spider Argiope bruennichi: a resource for studies on range expansion and evolutionary adaptation.</title>
        <authorList>
            <person name="Sheffer M.M."/>
            <person name="Hoppe A."/>
            <person name="Krehenwinkel H."/>
            <person name="Uhl G."/>
            <person name="Kuss A.W."/>
            <person name="Jensen L."/>
            <person name="Jensen C."/>
            <person name="Gillespie R.G."/>
            <person name="Hoff K.J."/>
            <person name="Prost S."/>
        </authorList>
    </citation>
    <scope>NUCLEOTIDE SEQUENCE</scope>
</reference>
<dbReference type="EMBL" id="JABXBU010002228">
    <property type="protein sequence ID" value="KAF8771887.1"/>
    <property type="molecule type" value="Genomic_DNA"/>
</dbReference>
<name>A0A8T0EGP6_ARGBR</name>
<sequence>MVVKPKKQLAPPRWTFKTEKKVLTLDLPALPKAKGNRTLPRTDFLGKAGIVLNLKHKNWHFYGDQTRKIPFREDIPNCHLREEEGEGLTKPQLSRLKKLLMEYQDTFNPGVEATPYIEHRIDTGNAPGDRVWVTTHLKSNKANQKSTKFTPRRDGPYIVTTQSSLTSYDVADPNNPKVPLGTYPFFSFAPMR</sequence>
<protein>
    <submittedName>
        <fullName evidence="1">Uncharacterized protein</fullName>
    </submittedName>
</protein>
<keyword evidence="2" id="KW-1185">Reference proteome</keyword>
<evidence type="ECO:0000313" key="1">
    <source>
        <dbReference type="EMBL" id="KAF8771887.1"/>
    </source>
</evidence>
<accession>A0A8T0EGP6</accession>
<proteinExistence type="predicted"/>
<dbReference type="Proteomes" id="UP000807504">
    <property type="component" value="Unassembled WGS sequence"/>
</dbReference>
<dbReference type="AlphaFoldDB" id="A0A8T0EGP6"/>
<evidence type="ECO:0000313" key="2">
    <source>
        <dbReference type="Proteomes" id="UP000807504"/>
    </source>
</evidence>
<organism evidence="1 2">
    <name type="scientific">Argiope bruennichi</name>
    <name type="common">Wasp spider</name>
    <name type="synonym">Aranea bruennichi</name>
    <dbReference type="NCBI Taxonomy" id="94029"/>
    <lineage>
        <taxon>Eukaryota</taxon>
        <taxon>Metazoa</taxon>
        <taxon>Ecdysozoa</taxon>
        <taxon>Arthropoda</taxon>
        <taxon>Chelicerata</taxon>
        <taxon>Arachnida</taxon>
        <taxon>Araneae</taxon>
        <taxon>Araneomorphae</taxon>
        <taxon>Entelegynae</taxon>
        <taxon>Araneoidea</taxon>
        <taxon>Araneidae</taxon>
        <taxon>Argiope</taxon>
    </lineage>
</organism>
<comment type="caution">
    <text evidence="1">The sequence shown here is derived from an EMBL/GenBank/DDBJ whole genome shotgun (WGS) entry which is preliminary data.</text>
</comment>
<reference evidence="1" key="2">
    <citation type="submission" date="2020-06" db="EMBL/GenBank/DDBJ databases">
        <authorList>
            <person name="Sheffer M."/>
        </authorList>
    </citation>
    <scope>NUCLEOTIDE SEQUENCE</scope>
</reference>
<gene>
    <name evidence="1" type="ORF">HNY73_019255</name>
</gene>